<dbReference type="Gene3D" id="2.70.98.10">
    <property type="match status" value="1"/>
</dbReference>
<accession>A0ABU6VIL0</accession>
<name>A0ABU6VIL0_9FABA</name>
<dbReference type="InterPro" id="IPR029413">
    <property type="entry name" value="RG-lyase_II"/>
</dbReference>
<feature type="domain" description="Rhamnogalacturonan lyase" evidence="3">
    <location>
        <begin position="289"/>
        <end position="361"/>
    </location>
</feature>
<dbReference type="InterPro" id="IPR013784">
    <property type="entry name" value="Carb-bd-like_fold"/>
</dbReference>
<dbReference type="CDD" id="cd10316">
    <property type="entry name" value="RGL4_M"/>
    <property type="match status" value="1"/>
</dbReference>
<dbReference type="InterPro" id="IPR008979">
    <property type="entry name" value="Galactose-bd-like_sf"/>
</dbReference>
<reference evidence="4 5" key="1">
    <citation type="journal article" date="2023" name="Plants (Basel)">
        <title>Bridging the Gap: Combining Genomics and Transcriptomics Approaches to Understand Stylosanthes scabra, an Orphan Legume from the Brazilian Caatinga.</title>
        <authorList>
            <person name="Ferreira-Neto J.R.C."/>
            <person name="da Silva M.D."/>
            <person name="Binneck E."/>
            <person name="de Melo N.F."/>
            <person name="da Silva R.H."/>
            <person name="de Melo A.L.T.M."/>
            <person name="Pandolfi V."/>
            <person name="Bustamante F.O."/>
            <person name="Brasileiro-Vidal A.C."/>
            <person name="Benko-Iseppon A.M."/>
        </authorList>
    </citation>
    <scope>NUCLEOTIDE SEQUENCE [LARGE SCALE GENOMIC DNA]</scope>
    <source>
        <tissue evidence="4">Leaves</tissue>
    </source>
</reference>
<evidence type="ECO:0000313" key="4">
    <source>
        <dbReference type="EMBL" id="MED6173490.1"/>
    </source>
</evidence>
<dbReference type="Proteomes" id="UP001341840">
    <property type="component" value="Unassembled WGS sequence"/>
</dbReference>
<evidence type="ECO:0000259" key="2">
    <source>
        <dbReference type="Pfam" id="PF14683"/>
    </source>
</evidence>
<evidence type="ECO:0000313" key="5">
    <source>
        <dbReference type="Proteomes" id="UP001341840"/>
    </source>
</evidence>
<dbReference type="Pfam" id="PF14686">
    <property type="entry name" value="fn3_3"/>
    <property type="match status" value="1"/>
</dbReference>
<dbReference type="InterPro" id="IPR029411">
    <property type="entry name" value="RG-lyase_III"/>
</dbReference>
<keyword evidence="5" id="KW-1185">Reference proteome</keyword>
<dbReference type="CDD" id="cd10320">
    <property type="entry name" value="RGL4_N"/>
    <property type="match status" value="1"/>
</dbReference>
<dbReference type="CDD" id="cd10317">
    <property type="entry name" value="RGL4_C"/>
    <property type="match status" value="1"/>
</dbReference>
<sequence>MSSEAVQLRISDNHVVMDNGILQVYLSKPGGYVTRIQYNGIDNLLEAGNERGNRGIVGTSFDVIVENEEQIEISFKRMWDPSMEGKLSPLNIDKRYVMLRNSSGFYCYAIFEHQKEWPAFNIPQIRIVFKLREDKFHYMAVADNRQRFMPLPEDRLPGRGKVLTPPEAVLLVDPVEPEFKGEVDDKYQYSSENKDLKVHGWISSKSESDPGTGFWVIIPSNEFRSGGLVKQNLTSHVGPISLAMTEEVENWPYDFPASNDFQKSSERGSVSGRLLVRDRILSEDCIGANGAYVGLAPPGEAGSWQRESKGYQFWSIADDGGYFSIDNIRSGDYNIFAWVPGFIGEYWSNDVLTITPDCDKKLSDIIFEPPRDGPTLWEIGIPDRSAAEFYVPDPNPNYVNKLYIDHPDKFRQYGLWERYSELYPKEDLIYTVGESDYSKDWFFAHVTRKKDDGTYQATTWQIKFDLDHVEPSGTYKLRLALASANLSILQVRVNDEKQDPPLFTTGVIGKDNAIARHGIHGLYWLFTIDVLAHQLFEGNNTIYLTQAMATSPLPLFQGIMYDYIRLECPNSFFLKEIKV</sequence>
<evidence type="ECO:0000256" key="1">
    <source>
        <dbReference type="ARBA" id="ARBA00022729"/>
    </source>
</evidence>
<dbReference type="PANTHER" id="PTHR32018:SF25">
    <property type="entry name" value="RHAMNOGALACTURONAN ENDOLYASE"/>
    <property type="match status" value="1"/>
</dbReference>
<organism evidence="4 5">
    <name type="scientific">Stylosanthes scabra</name>
    <dbReference type="NCBI Taxonomy" id="79078"/>
    <lineage>
        <taxon>Eukaryota</taxon>
        <taxon>Viridiplantae</taxon>
        <taxon>Streptophyta</taxon>
        <taxon>Embryophyta</taxon>
        <taxon>Tracheophyta</taxon>
        <taxon>Spermatophyta</taxon>
        <taxon>Magnoliopsida</taxon>
        <taxon>eudicotyledons</taxon>
        <taxon>Gunneridae</taxon>
        <taxon>Pentapetalae</taxon>
        <taxon>rosids</taxon>
        <taxon>fabids</taxon>
        <taxon>Fabales</taxon>
        <taxon>Fabaceae</taxon>
        <taxon>Papilionoideae</taxon>
        <taxon>50 kb inversion clade</taxon>
        <taxon>dalbergioids sensu lato</taxon>
        <taxon>Dalbergieae</taxon>
        <taxon>Pterocarpus clade</taxon>
        <taxon>Stylosanthes</taxon>
    </lineage>
</organism>
<dbReference type="InterPro" id="IPR051850">
    <property type="entry name" value="Polysacch_Lyase_4"/>
</dbReference>
<dbReference type="InterPro" id="IPR014718">
    <property type="entry name" value="GH-type_carb-bd"/>
</dbReference>
<evidence type="ECO:0000259" key="3">
    <source>
        <dbReference type="Pfam" id="PF14686"/>
    </source>
</evidence>
<gene>
    <name evidence="4" type="ORF">PIB30_059967</name>
</gene>
<proteinExistence type="predicted"/>
<dbReference type="PANTHER" id="PTHR32018">
    <property type="entry name" value="RHAMNOGALACTURONATE LYASE FAMILY PROTEIN"/>
    <property type="match status" value="1"/>
</dbReference>
<dbReference type="Pfam" id="PF06045">
    <property type="entry name" value="Rhamnogal_lyase"/>
    <property type="match status" value="1"/>
</dbReference>
<dbReference type="EMBL" id="JASCZI010151558">
    <property type="protein sequence ID" value="MED6173490.1"/>
    <property type="molecule type" value="Genomic_DNA"/>
</dbReference>
<dbReference type="Gene3D" id="2.60.40.1120">
    <property type="entry name" value="Carboxypeptidase-like, regulatory domain"/>
    <property type="match status" value="1"/>
</dbReference>
<dbReference type="Gene3D" id="2.60.120.260">
    <property type="entry name" value="Galactose-binding domain-like"/>
    <property type="match status" value="1"/>
</dbReference>
<keyword evidence="1" id="KW-0732">Signal</keyword>
<dbReference type="SUPFAM" id="SSF49452">
    <property type="entry name" value="Starch-binding domain-like"/>
    <property type="match status" value="1"/>
</dbReference>
<dbReference type="InterPro" id="IPR010325">
    <property type="entry name" value="Rhamnogal_lyase"/>
</dbReference>
<feature type="domain" description="Rhamnogalacturonan lyase" evidence="2">
    <location>
        <begin position="375"/>
        <end position="566"/>
    </location>
</feature>
<protein>
    <recommendedName>
        <fullName evidence="6">Rhamnogalacturonan endolyase</fullName>
    </recommendedName>
</protein>
<dbReference type="SUPFAM" id="SSF49785">
    <property type="entry name" value="Galactose-binding domain-like"/>
    <property type="match status" value="1"/>
</dbReference>
<evidence type="ECO:0008006" key="6">
    <source>
        <dbReference type="Google" id="ProtNLM"/>
    </source>
</evidence>
<comment type="caution">
    <text evidence="4">The sequence shown here is derived from an EMBL/GenBank/DDBJ whole genome shotgun (WGS) entry which is preliminary data.</text>
</comment>
<dbReference type="Pfam" id="PF14683">
    <property type="entry name" value="CBM-like"/>
    <property type="match status" value="1"/>
</dbReference>